<dbReference type="InterPro" id="IPR033937">
    <property type="entry name" value="MGS_CPS_CarB"/>
</dbReference>
<keyword evidence="14" id="KW-0464">Manganese</keyword>
<dbReference type="EC" id="6.3.5.5" evidence="19"/>
<protein>
    <recommendedName>
        <fullName evidence="19">Carbamoyl phosphate synthase large chain</fullName>
        <ecNumber evidence="19">6.3.4.16</ecNumber>
        <ecNumber evidence="19">6.3.5.5</ecNumber>
    </recommendedName>
    <alternativeName>
        <fullName evidence="19">Carbamoyl phosphate synthetase ammonia chain</fullName>
    </alternativeName>
</protein>
<dbReference type="InterPro" id="IPR011607">
    <property type="entry name" value="MGS-like_dom"/>
</dbReference>
<feature type="binding site" evidence="19">
    <location>
        <position position="845"/>
    </location>
    <ligand>
        <name>Mg(2+)</name>
        <dbReference type="ChEBI" id="CHEBI:18420"/>
        <label>4</label>
    </ligand>
</feature>
<feature type="binding site" evidence="19">
    <location>
        <position position="307"/>
    </location>
    <ligand>
        <name>Mg(2+)</name>
        <dbReference type="ChEBI" id="CHEBI:18420"/>
        <label>2</label>
    </ligand>
</feature>
<evidence type="ECO:0000256" key="4">
    <source>
        <dbReference type="ARBA" id="ARBA00009799"/>
    </source>
</evidence>
<evidence type="ECO:0000256" key="6">
    <source>
        <dbReference type="ARBA" id="ARBA00022598"/>
    </source>
</evidence>
<dbReference type="Gene3D" id="3.40.50.20">
    <property type="match status" value="2"/>
</dbReference>
<dbReference type="SMART" id="SM01096">
    <property type="entry name" value="CPSase_L_D3"/>
    <property type="match status" value="1"/>
</dbReference>
<feature type="binding site" evidence="19">
    <location>
        <position position="831"/>
    </location>
    <ligand>
        <name>Mg(2+)</name>
        <dbReference type="ChEBI" id="CHEBI:18420"/>
        <label>3</label>
    </ligand>
</feature>
<comment type="pathway">
    <text evidence="3 19">Amino-acid biosynthesis; L-arginine biosynthesis; carbamoyl phosphate from bicarbonate: step 1/1.</text>
</comment>
<feature type="binding site" evidence="19">
    <location>
        <position position="843"/>
    </location>
    <ligand>
        <name>ATP</name>
        <dbReference type="ChEBI" id="CHEBI:30616"/>
        <label>2</label>
    </ligand>
</feature>
<dbReference type="AlphaFoldDB" id="A0AB37HY95"/>
<evidence type="ECO:0000259" key="21">
    <source>
        <dbReference type="PROSITE" id="PS51855"/>
    </source>
</evidence>
<feature type="domain" description="MGS-like" evidence="21">
    <location>
        <begin position="954"/>
        <end position="1100"/>
    </location>
</feature>
<feature type="binding site" evidence="19">
    <location>
        <position position="756"/>
    </location>
    <ligand>
        <name>ATP</name>
        <dbReference type="ChEBI" id="CHEBI:30616"/>
        <label>2</label>
    </ligand>
</feature>
<evidence type="ECO:0000259" key="20">
    <source>
        <dbReference type="PROSITE" id="PS50975"/>
    </source>
</evidence>
<dbReference type="EC" id="6.3.4.16" evidence="19"/>
<feature type="binding site" evidence="19">
    <location>
        <position position="790"/>
    </location>
    <ligand>
        <name>ATP</name>
        <dbReference type="ChEBI" id="CHEBI:30616"/>
        <label>2</label>
    </ligand>
</feature>
<feature type="binding site" evidence="19">
    <location>
        <position position="788"/>
    </location>
    <ligand>
        <name>ATP</name>
        <dbReference type="ChEBI" id="CHEBI:30616"/>
        <label>2</label>
    </ligand>
</feature>
<dbReference type="PRINTS" id="PR00098">
    <property type="entry name" value="CPSASE"/>
</dbReference>
<dbReference type="SUPFAM" id="SSF48108">
    <property type="entry name" value="Carbamoyl phosphate synthetase, large subunit connection domain"/>
    <property type="match status" value="1"/>
</dbReference>
<dbReference type="PROSITE" id="PS50975">
    <property type="entry name" value="ATP_GRASP"/>
    <property type="match status" value="2"/>
</dbReference>
<sequence length="1100" mass="118181">MPRRTDISSILVIGSGPIIIGQACEFDYSGTQACRVLKAEGFRVVLVNSNPATIMTDPDFADATYIEPITPEFVERVIAQERPDALLATLGGQTALNTAVALHEKGVLEKYGCELIGASFEAIQRGEDREQFKAIVESLTGIPGGAPEVARSRVCHSLEEVMAAAGELGYPVVVRPSFTMGGVGSGLAHDPEELRQIAGTGLAASPVTEVLIEESILGWKEYELEVMRDKADNVVIVCSIENFDPMGVHTGDSVTVAPAMTLTDREYQRMRDVGIAIIRAVGVDTGGCNIQFAINPDDGRMIVIEMNPRVSRSSALASKATGFPIAKIAAKVAVGYTLDEIPNDITRVTPASFEPALDYVVVKVPRFAFEKFPAADSTLTTHMKSVGEVMSIGRNFTEALGKAMRSTETGTGFWLDQADGNLETLLTELRRPHDGRVLKLMDALDAGATVEQLHEATRIDPWFLDQIALIQQVGAEVREADHLSPELLRHAKRHGLSDVQIGRLRGLDESVIRQLRWALDIRPVYKAVDTCAAEFEALTPYLYSTYEEESEVPARTKQAVLILGSGPNRIGQGIEFDYSCVHATMALRDAGYEAIMVNCNPETVSTDYDTSDRLYFEPLTAEDVLEVYHAETLAGPVAGVICQLGGQTPLKLAQTLKNAGVPIVGTSPEAINLAEDRGAFGRVLANAGLPAPKHGMAASAAEAKRVASEIGYPVLVRPSFVLGGRGMEIVYDAAALDRYIAGATEVSDGAPVLVDRFLDDAVEIDVDALYDGEELYLGGVMEHIEEAGIHSGDSACSLPPITLGDEMIERIRNSTRLIAEGVGVRGLLNIQYALQSDILYVLEANPRASRTVPFVSKATNTSLAKAAARIMLGASIRDLRGEGLLRPTGDGTDMRPGSPVAVKEAVMPFNRFRTASGTFVDTLLGPEMRSTGEVMGLDLSFGTAYAKTQSAGGFPVPSEGTVFVSIANRDKRHAIWPIKRLADLGFRILATSGTASVLRRNGVAVQEVRKLSQRVEGDNTPSIVDLIKNGGIDLIFNTPQGASADTNPRKDGYLIRAASILADVPCITTVPTMAAIVQSIESKRAGHLEVRSLQDWAARS</sequence>
<dbReference type="Gene3D" id="3.30.1490.20">
    <property type="entry name" value="ATP-grasp fold, A domain"/>
    <property type="match status" value="1"/>
</dbReference>
<feature type="binding site" evidence="19">
    <location>
        <position position="791"/>
    </location>
    <ligand>
        <name>ATP</name>
        <dbReference type="ChEBI" id="CHEBI:30616"/>
        <label>2</label>
    </ligand>
</feature>
<evidence type="ECO:0000256" key="13">
    <source>
        <dbReference type="ARBA" id="ARBA00022975"/>
    </source>
</evidence>
<dbReference type="InterPro" id="IPR013815">
    <property type="entry name" value="ATP_grasp_subdomain_1"/>
</dbReference>
<feature type="binding site" evidence="19">
    <location>
        <position position="843"/>
    </location>
    <ligand>
        <name>Mn(2+)</name>
        <dbReference type="ChEBI" id="CHEBI:29035"/>
        <label>3</label>
    </ligand>
</feature>
<reference evidence="22" key="1">
    <citation type="submission" date="2021-03" db="EMBL/GenBank/DDBJ databases">
        <title>Human Oral Microbial Genomes.</title>
        <authorList>
            <person name="Johnston C.D."/>
            <person name="Chen T."/>
            <person name="Dewhirst F.E."/>
        </authorList>
    </citation>
    <scope>NUCLEOTIDE SEQUENCE</scope>
    <source>
        <strain evidence="22">F0714</strain>
    </source>
</reference>
<keyword evidence="6 19" id="KW-0436">Ligase</keyword>
<dbReference type="FunFam" id="3.30.470.20:FF:000014">
    <property type="entry name" value="Carbamoyl-phosphate synthase large chain"/>
    <property type="match status" value="1"/>
</dbReference>
<comment type="catalytic activity">
    <reaction evidence="15 19">
        <text>hydrogencarbonate + NH4(+) + 2 ATP = carbamoyl phosphate + 2 ADP + phosphate + 2 H(+)</text>
        <dbReference type="Rhea" id="RHEA:18029"/>
        <dbReference type="ChEBI" id="CHEBI:15378"/>
        <dbReference type="ChEBI" id="CHEBI:17544"/>
        <dbReference type="ChEBI" id="CHEBI:28938"/>
        <dbReference type="ChEBI" id="CHEBI:30616"/>
        <dbReference type="ChEBI" id="CHEBI:43474"/>
        <dbReference type="ChEBI" id="CHEBI:58228"/>
        <dbReference type="ChEBI" id="CHEBI:456216"/>
        <dbReference type="EC" id="6.3.4.16"/>
    </reaction>
</comment>
<evidence type="ECO:0000256" key="12">
    <source>
        <dbReference type="ARBA" id="ARBA00022842"/>
    </source>
</evidence>
<keyword evidence="9 19" id="KW-0677">Repeat</keyword>
<feature type="binding site" evidence="19">
    <location>
        <position position="247"/>
    </location>
    <ligand>
        <name>ATP</name>
        <dbReference type="ChEBI" id="CHEBI:30616"/>
        <label>1</label>
    </ligand>
</feature>
<evidence type="ECO:0000313" key="23">
    <source>
        <dbReference type="Proteomes" id="UP000677180"/>
    </source>
</evidence>
<feature type="region of interest" description="Carboxyphosphate synthetic domain" evidence="19">
    <location>
        <begin position="1"/>
        <end position="408"/>
    </location>
</feature>
<dbReference type="Pfam" id="PF02142">
    <property type="entry name" value="MGS"/>
    <property type="match status" value="1"/>
</dbReference>
<dbReference type="InterPro" id="IPR005480">
    <property type="entry name" value="CPSase_lsu_oligo"/>
</dbReference>
<dbReference type="GO" id="GO:0044205">
    <property type="term" value="P:'de novo' UMP biosynthetic process"/>
    <property type="evidence" value="ECO:0007669"/>
    <property type="project" value="UniProtKB-UniRule"/>
</dbReference>
<dbReference type="InterPro" id="IPR005483">
    <property type="entry name" value="CPSase_dom"/>
</dbReference>
<dbReference type="FunFam" id="3.40.50.20:FF:000002">
    <property type="entry name" value="Carbamoyl-phosphate synthase large chain"/>
    <property type="match status" value="1"/>
</dbReference>
<feature type="binding site" evidence="19">
    <location>
        <position position="843"/>
    </location>
    <ligand>
        <name>Mg(2+)</name>
        <dbReference type="ChEBI" id="CHEBI:18420"/>
        <label>3</label>
    </ligand>
</feature>
<dbReference type="Gene3D" id="1.10.1030.10">
    <property type="entry name" value="Carbamoyl-phosphate synthetase, large subunit oligomerisation domain"/>
    <property type="match status" value="1"/>
</dbReference>
<accession>A0AB37HY95</accession>
<comment type="domain">
    <text evidence="19">The large subunit is composed of 2 ATP-grasp domains that are involved in binding the 2 ATP molecules needed for carbamoyl phosphate synthesis. The N-terminal ATP-grasp domain (referred to as the carboxyphosphate synthetic component) catalyzes the ATP-dependent phosphorylation of hydrogencarbonate to carboxyphosphate and the subsequent nucleophilic attack by ammonia to form a carbamate intermediate. The C-terminal ATP-grasp domain (referred to as the carbamoyl phosphate synthetic component) then catalyzes the phosphorylation of carbamate with the second ATP to form the end product carbamoyl phosphate. The reactive and unstable enzyme intermediates are sequentially channeled from one active site to the next through the interior of the protein over a distance of at least 96 A.</text>
</comment>
<feature type="binding site" evidence="19">
    <location>
        <position position="763"/>
    </location>
    <ligand>
        <name>ATP</name>
        <dbReference type="ChEBI" id="CHEBI:30616"/>
        <label>2</label>
    </ligand>
</feature>
<dbReference type="Proteomes" id="UP000677180">
    <property type="component" value="Chromosome"/>
</dbReference>
<feature type="binding site" evidence="19">
    <location>
        <position position="181"/>
    </location>
    <ligand>
        <name>ATP</name>
        <dbReference type="ChEBI" id="CHEBI:30616"/>
        <label>1</label>
    </ligand>
</feature>
<evidence type="ECO:0000256" key="3">
    <source>
        <dbReference type="ARBA" id="ARBA00005077"/>
    </source>
</evidence>
<feature type="binding site" evidence="19">
    <location>
        <position position="305"/>
    </location>
    <ligand>
        <name>Mg(2+)</name>
        <dbReference type="ChEBI" id="CHEBI:18420"/>
        <label>2</label>
    </ligand>
</feature>
<dbReference type="GO" id="GO:0005737">
    <property type="term" value="C:cytoplasm"/>
    <property type="evidence" value="ECO:0007669"/>
    <property type="project" value="TreeGrafter"/>
</dbReference>
<feature type="binding site" evidence="19">
    <location>
        <position position="291"/>
    </location>
    <ligand>
        <name>Mg(2+)</name>
        <dbReference type="ChEBI" id="CHEBI:18420"/>
        <label>1</label>
    </ligand>
</feature>
<feature type="binding site" evidence="19">
    <location>
        <position position="305"/>
    </location>
    <ligand>
        <name>ATP</name>
        <dbReference type="ChEBI" id="CHEBI:30616"/>
        <label>1</label>
    </ligand>
</feature>
<dbReference type="GO" id="GO:0005524">
    <property type="term" value="F:ATP binding"/>
    <property type="evidence" value="ECO:0007669"/>
    <property type="project" value="UniProtKB-UniRule"/>
</dbReference>
<dbReference type="SMART" id="SM00851">
    <property type="entry name" value="MGS"/>
    <property type="match status" value="1"/>
</dbReference>
<dbReference type="EMBL" id="CP072385">
    <property type="protein sequence ID" value="QUC12534.1"/>
    <property type="molecule type" value="Genomic_DNA"/>
</dbReference>
<dbReference type="Pfam" id="PF25596">
    <property type="entry name" value="CPSase_L_D1"/>
    <property type="match status" value="2"/>
</dbReference>
<comment type="caution">
    <text evidence="19">Lacks conserved residue(s) required for the propagation of feature annotation.</text>
</comment>
<feature type="domain" description="ATP-grasp" evidence="20">
    <location>
        <begin position="681"/>
        <end position="872"/>
    </location>
</feature>
<comment type="cofactor">
    <cofactor evidence="19">
        <name>Mg(2+)</name>
        <dbReference type="ChEBI" id="CHEBI:18420"/>
    </cofactor>
    <cofactor evidence="19">
        <name>Mn(2+)</name>
        <dbReference type="ChEBI" id="CHEBI:29035"/>
    </cofactor>
    <text evidence="19">Binds 4 Mg(2+) or Mn(2+) ions per subunit.</text>
</comment>
<organism evidence="22 23">
    <name type="scientific">Arachnia propionica</name>
    <dbReference type="NCBI Taxonomy" id="1750"/>
    <lineage>
        <taxon>Bacteria</taxon>
        <taxon>Bacillati</taxon>
        <taxon>Actinomycetota</taxon>
        <taxon>Actinomycetes</taxon>
        <taxon>Propionibacteriales</taxon>
        <taxon>Propionibacteriaceae</taxon>
        <taxon>Arachnia</taxon>
    </lineage>
</organism>
<feature type="binding site" evidence="19">
    <location>
        <position position="221"/>
    </location>
    <ligand>
        <name>ATP</name>
        <dbReference type="ChEBI" id="CHEBI:30616"/>
        <label>1</label>
    </ligand>
</feature>
<evidence type="ECO:0000256" key="18">
    <source>
        <dbReference type="ARBA" id="ARBA00062056"/>
    </source>
</evidence>
<feature type="binding site" evidence="19">
    <location>
        <position position="305"/>
    </location>
    <ligand>
        <name>Mn(2+)</name>
        <dbReference type="ChEBI" id="CHEBI:29035"/>
        <label>1</label>
    </ligand>
</feature>
<keyword evidence="5 19" id="KW-0055">Arginine biosynthesis</keyword>
<keyword evidence="12" id="KW-0460">Magnesium</keyword>
<keyword evidence="11 19" id="KW-0067">ATP-binding</keyword>
<feature type="binding site" evidence="19">
    <location>
        <position position="843"/>
    </location>
    <ligand>
        <name>Mn(2+)</name>
        <dbReference type="ChEBI" id="CHEBI:29035"/>
        <label>4</label>
    </ligand>
</feature>
<feature type="domain" description="ATP-grasp" evidence="20">
    <location>
        <begin position="139"/>
        <end position="334"/>
    </location>
</feature>
<feature type="binding site" evidence="19">
    <location>
        <position position="305"/>
    </location>
    <ligand>
        <name>Mg(2+)</name>
        <dbReference type="ChEBI" id="CHEBI:18420"/>
        <label>1</label>
    </ligand>
</feature>
<dbReference type="GO" id="GO:0004088">
    <property type="term" value="F:carbamoyl-phosphate synthase (glutamine-hydrolyzing) activity"/>
    <property type="evidence" value="ECO:0007669"/>
    <property type="project" value="UniProtKB-UniRule"/>
</dbReference>
<dbReference type="NCBIfam" id="NF003671">
    <property type="entry name" value="PRK05294.1"/>
    <property type="match status" value="1"/>
</dbReference>
<feature type="binding site" evidence="19">
    <location>
        <position position="831"/>
    </location>
    <ligand>
        <name>Mn(2+)</name>
        <dbReference type="ChEBI" id="CHEBI:29035"/>
        <label>3</label>
    </ligand>
</feature>
<dbReference type="InterPro" id="IPR011761">
    <property type="entry name" value="ATP-grasp"/>
</dbReference>
<dbReference type="Pfam" id="PF02787">
    <property type="entry name" value="CPSase_L_D3"/>
    <property type="match status" value="1"/>
</dbReference>
<comment type="pathway">
    <text evidence="2 19">Pyrimidine metabolism; UMP biosynthesis via de novo pathway; (S)-dihydroorotate from bicarbonate: step 1/3.</text>
</comment>
<dbReference type="GO" id="GO:0006541">
    <property type="term" value="P:glutamine metabolic process"/>
    <property type="evidence" value="ECO:0007669"/>
    <property type="project" value="TreeGrafter"/>
</dbReference>
<feature type="binding site" evidence="19">
    <location>
        <position position="129"/>
    </location>
    <ligand>
        <name>ATP</name>
        <dbReference type="ChEBI" id="CHEBI:30616"/>
        <label>1</label>
    </ligand>
</feature>
<feature type="binding site" evidence="19">
    <location>
        <position position="249"/>
    </location>
    <ligand>
        <name>ATP</name>
        <dbReference type="ChEBI" id="CHEBI:30616"/>
        <label>1</label>
    </ligand>
</feature>
<gene>
    <name evidence="19 22" type="primary">carB</name>
    <name evidence="22" type="ORF">J5A53_07725</name>
</gene>
<dbReference type="SUPFAM" id="SSF52440">
    <property type="entry name" value="PreATP-grasp domain"/>
    <property type="match status" value="2"/>
</dbReference>
<evidence type="ECO:0000256" key="11">
    <source>
        <dbReference type="ARBA" id="ARBA00022840"/>
    </source>
</evidence>
<dbReference type="PANTHER" id="PTHR11405:SF53">
    <property type="entry name" value="CARBAMOYL-PHOSPHATE SYNTHASE [AMMONIA], MITOCHONDRIAL"/>
    <property type="match status" value="1"/>
</dbReference>
<keyword evidence="8" id="KW-0479">Metal-binding</keyword>
<evidence type="ECO:0000256" key="14">
    <source>
        <dbReference type="ARBA" id="ARBA00023211"/>
    </source>
</evidence>
<dbReference type="InterPro" id="IPR006275">
    <property type="entry name" value="CPSase_lsu"/>
</dbReference>
<feature type="binding site" evidence="19">
    <location>
        <position position="214"/>
    </location>
    <ligand>
        <name>ATP</name>
        <dbReference type="ChEBI" id="CHEBI:30616"/>
        <label>1</label>
    </ligand>
</feature>
<dbReference type="FunFam" id="1.10.1030.10:FF:000002">
    <property type="entry name" value="Carbamoyl-phosphate synthase large chain"/>
    <property type="match status" value="1"/>
</dbReference>
<feature type="binding site" evidence="19">
    <location>
        <position position="789"/>
    </location>
    <ligand>
        <name>ATP</name>
        <dbReference type="ChEBI" id="CHEBI:30616"/>
        <label>2</label>
    </ligand>
</feature>
<dbReference type="InterPro" id="IPR058047">
    <property type="entry name" value="CPSase_preATP-grasp"/>
</dbReference>
<dbReference type="PROSITE" id="PS00867">
    <property type="entry name" value="CPSASE_2"/>
    <property type="match status" value="2"/>
</dbReference>
<evidence type="ECO:0000256" key="2">
    <source>
        <dbReference type="ARBA" id="ARBA00004812"/>
    </source>
</evidence>
<evidence type="ECO:0000256" key="9">
    <source>
        <dbReference type="ARBA" id="ARBA00022737"/>
    </source>
</evidence>
<dbReference type="Pfam" id="PF02786">
    <property type="entry name" value="CPSase_L_D2"/>
    <property type="match status" value="2"/>
</dbReference>
<evidence type="ECO:0000256" key="8">
    <source>
        <dbReference type="ARBA" id="ARBA00022723"/>
    </source>
</evidence>
<dbReference type="InterPro" id="IPR016185">
    <property type="entry name" value="PreATP-grasp_dom_sf"/>
</dbReference>
<keyword evidence="7 19" id="KW-0028">Amino-acid biosynthesis</keyword>
<name>A0AB37HY95_9ACTN</name>
<dbReference type="PROSITE" id="PS00866">
    <property type="entry name" value="CPSASE_1"/>
    <property type="match status" value="2"/>
</dbReference>
<evidence type="ECO:0000256" key="5">
    <source>
        <dbReference type="ARBA" id="ARBA00022571"/>
    </source>
</evidence>
<dbReference type="HAMAP" id="MF_01210_B">
    <property type="entry name" value="CPSase_L_chain_B"/>
    <property type="match status" value="1"/>
</dbReference>
<feature type="binding site" evidence="19">
    <location>
        <position position="307"/>
    </location>
    <ligand>
        <name>Mn(2+)</name>
        <dbReference type="ChEBI" id="CHEBI:29035"/>
        <label>2</label>
    </ligand>
</feature>
<evidence type="ECO:0000256" key="15">
    <source>
        <dbReference type="ARBA" id="ARBA00047359"/>
    </source>
</evidence>
<feature type="binding site" evidence="19">
    <location>
        <position position="717"/>
    </location>
    <ligand>
        <name>ATP</name>
        <dbReference type="ChEBI" id="CHEBI:30616"/>
        <label>2</label>
    </ligand>
</feature>
<feature type="binding site" evidence="19">
    <location>
        <position position="758"/>
    </location>
    <ligand>
        <name>ATP</name>
        <dbReference type="ChEBI" id="CHEBI:30616"/>
        <label>2</label>
    </ligand>
</feature>
<dbReference type="GO" id="GO:0046872">
    <property type="term" value="F:metal ion binding"/>
    <property type="evidence" value="ECO:0007669"/>
    <property type="project" value="UniProtKB-KW"/>
</dbReference>
<feature type="binding site" evidence="19">
    <location>
        <position position="291"/>
    </location>
    <ligand>
        <name>ATP</name>
        <dbReference type="ChEBI" id="CHEBI:30616"/>
        <label>1</label>
    </ligand>
</feature>
<dbReference type="FunFam" id="3.40.50.20:FF:000001">
    <property type="entry name" value="Carbamoyl-phosphate synthase large chain"/>
    <property type="match status" value="1"/>
</dbReference>
<dbReference type="PANTHER" id="PTHR11405">
    <property type="entry name" value="CARBAMOYLTRANSFERASE FAMILY MEMBER"/>
    <property type="match status" value="1"/>
</dbReference>
<feature type="region of interest" description="Allosteric domain" evidence="19">
    <location>
        <begin position="954"/>
        <end position="1100"/>
    </location>
</feature>
<dbReference type="PROSITE" id="PS51855">
    <property type="entry name" value="MGS"/>
    <property type="match status" value="1"/>
</dbReference>
<keyword evidence="13 19" id="KW-0665">Pyrimidine biosynthesis</keyword>
<feature type="binding site" evidence="19">
    <location>
        <position position="845"/>
    </location>
    <ligand>
        <name>Mn(2+)</name>
        <dbReference type="ChEBI" id="CHEBI:29035"/>
        <label>4</label>
    </ligand>
</feature>
<evidence type="ECO:0000256" key="16">
    <source>
        <dbReference type="ARBA" id="ARBA00048816"/>
    </source>
</evidence>
<dbReference type="CDD" id="cd01424">
    <property type="entry name" value="MGS_CPS_II"/>
    <property type="match status" value="1"/>
</dbReference>
<dbReference type="InterPro" id="IPR005479">
    <property type="entry name" value="CPAse_ATP-bd"/>
</dbReference>
<dbReference type="GO" id="GO:0006526">
    <property type="term" value="P:L-arginine biosynthetic process"/>
    <property type="evidence" value="ECO:0007669"/>
    <property type="project" value="UniProtKB-UniRule"/>
</dbReference>
<comment type="cofactor">
    <cofactor evidence="1">
        <name>Mn(2+)</name>
        <dbReference type="ChEBI" id="CHEBI:29035"/>
    </cofactor>
</comment>
<comment type="function">
    <text evidence="17 19">Large subunit of the glutamine-dependent carbamoyl phosphate synthetase (CPSase). CPSase catalyzes the formation of carbamoyl phosphate from the ammonia moiety of glutamine, carbonate, and phosphate donated by ATP, constituting the first step of 2 biosynthetic pathways, one leading to arginine and/or urea and the other to pyrimidine nucleotides. The large subunit (synthetase) binds the substrates ammonia (free or transferred from glutamine from the small subunit), hydrogencarbonate and ATP and carries out an ATP-coupled ligase reaction, activating hydrogencarbonate by forming carboxy phosphate which reacts with ammonia to form carbamoyl phosphate.</text>
</comment>
<proteinExistence type="inferred from homology"/>
<evidence type="ECO:0000256" key="7">
    <source>
        <dbReference type="ARBA" id="ARBA00022605"/>
    </source>
</evidence>
<evidence type="ECO:0000256" key="1">
    <source>
        <dbReference type="ARBA" id="ARBA00001936"/>
    </source>
</evidence>
<feature type="binding site" evidence="19">
    <location>
        <position position="182"/>
    </location>
    <ligand>
        <name>ATP</name>
        <dbReference type="ChEBI" id="CHEBI:30616"/>
        <label>1</label>
    </ligand>
</feature>
<comment type="similarity">
    <text evidence="4 19">Belongs to the CarB family.</text>
</comment>
<feature type="binding site" evidence="19">
    <location>
        <position position="216"/>
    </location>
    <ligand>
        <name>ATP</name>
        <dbReference type="ChEBI" id="CHEBI:30616"/>
        <label>1</label>
    </ligand>
</feature>
<evidence type="ECO:0000256" key="19">
    <source>
        <dbReference type="HAMAP-Rule" id="MF_01210"/>
    </source>
</evidence>
<feature type="binding site" evidence="19">
    <location>
        <position position="248"/>
    </location>
    <ligand>
        <name>ATP</name>
        <dbReference type="ChEBI" id="CHEBI:30616"/>
        <label>1</label>
    </ligand>
</feature>
<dbReference type="RefSeq" id="WP_014846645.1">
    <property type="nucleotide sequence ID" value="NZ_CAJZDL010000020.1"/>
</dbReference>
<feature type="binding site" evidence="19">
    <location>
        <position position="843"/>
    </location>
    <ligand>
        <name>Mg(2+)</name>
        <dbReference type="ChEBI" id="CHEBI:18420"/>
        <label>4</label>
    </ligand>
</feature>
<keyword evidence="10 19" id="KW-0547">Nucleotide-binding</keyword>
<dbReference type="SUPFAM" id="SSF56059">
    <property type="entry name" value="Glutathione synthetase ATP-binding domain-like"/>
    <property type="match status" value="2"/>
</dbReference>
<dbReference type="GO" id="GO:0004087">
    <property type="term" value="F:carbamoyl-phosphate synthase (ammonia) activity"/>
    <property type="evidence" value="ECO:0007669"/>
    <property type="project" value="UniProtKB-EC"/>
</dbReference>
<dbReference type="InterPro" id="IPR036914">
    <property type="entry name" value="MGS-like_dom_sf"/>
</dbReference>
<feature type="binding site" evidence="19">
    <location>
        <position position="175"/>
    </location>
    <ligand>
        <name>ATP</name>
        <dbReference type="ChEBI" id="CHEBI:30616"/>
        <label>1</label>
    </ligand>
</feature>
<dbReference type="Gene3D" id="3.40.50.1380">
    <property type="entry name" value="Methylglyoxal synthase-like domain"/>
    <property type="match status" value="1"/>
</dbReference>
<feature type="binding site" evidence="19">
    <location>
        <position position="291"/>
    </location>
    <ligand>
        <name>Mn(2+)</name>
        <dbReference type="ChEBI" id="CHEBI:29035"/>
        <label>1</label>
    </ligand>
</feature>
<dbReference type="Gene3D" id="3.30.470.20">
    <property type="entry name" value="ATP-grasp fold, B domain"/>
    <property type="match status" value="2"/>
</dbReference>
<dbReference type="FunFam" id="3.30.470.20:FF:000007">
    <property type="entry name" value="Carbamoyl-phosphate synthase large chain"/>
    <property type="match status" value="1"/>
</dbReference>
<evidence type="ECO:0000256" key="17">
    <source>
        <dbReference type="ARBA" id="ARBA00057223"/>
    </source>
</evidence>
<feature type="binding site" evidence="19">
    <location>
        <position position="831"/>
    </location>
    <ligand>
        <name>ATP</name>
        <dbReference type="ChEBI" id="CHEBI:30616"/>
        <label>2</label>
    </ligand>
</feature>
<feature type="binding site" evidence="19">
    <location>
        <position position="305"/>
    </location>
    <ligand>
        <name>Mn(2+)</name>
        <dbReference type="ChEBI" id="CHEBI:29035"/>
        <label>2</label>
    </ligand>
</feature>
<evidence type="ECO:0000256" key="10">
    <source>
        <dbReference type="ARBA" id="ARBA00022741"/>
    </source>
</evidence>
<dbReference type="SUPFAM" id="SSF52335">
    <property type="entry name" value="Methylglyoxal synthase-like"/>
    <property type="match status" value="1"/>
</dbReference>
<dbReference type="NCBIfam" id="NF009455">
    <property type="entry name" value="PRK12815.1"/>
    <property type="match status" value="1"/>
</dbReference>
<dbReference type="PROSITE" id="PS51257">
    <property type="entry name" value="PROKAR_LIPOPROTEIN"/>
    <property type="match status" value="1"/>
</dbReference>
<dbReference type="InterPro" id="IPR036897">
    <property type="entry name" value="CarbamoylP_synth_lsu_oligo_sf"/>
</dbReference>
<comment type="subunit">
    <text evidence="18 19">Composed of two chains; the small (or glutamine) chain promotes the hydrolysis of glutamine to ammonia, which is used by the large (or ammonia) chain to synthesize carbamoyl phosphate. Tetramer of heterodimers (alpha,beta)4.</text>
</comment>
<dbReference type="NCBIfam" id="TIGR01369">
    <property type="entry name" value="CPSaseII_lrg"/>
    <property type="match status" value="1"/>
</dbReference>
<comment type="catalytic activity">
    <reaction evidence="16 19">
        <text>hydrogencarbonate + L-glutamine + 2 ATP + H2O = carbamoyl phosphate + L-glutamate + 2 ADP + phosphate + 2 H(+)</text>
        <dbReference type="Rhea" id="RHEA:18633"/>
        <dbReference type="ChEBI" id="CHEBI:15377"/>
        <dbReference type="ChEBI" id="CHEBI:15378"/>
        <dbReference type="ChEBI" id="CHEBI:17544"/>
        <dbReference type="ChEBI" id="CHEBI:29985"/>
        <dbReference type="ChEBI" id="CHEBI:30616"/>
        <dbReference type="ChEBI" id="CHEBI:43474"/>
        <dbReference type="ChEBI" id="CHEBI:58228"/>
        <dbReference type="ChEBI" id="CHEBI:58359"/>
        <dbReference type="ChEBI" id="CHEBI:456216"/>
        <dbReference type="EC" id="6.3.5.5"/>
    </reaction>
</comment>
<evidence type="ECO:0000313" key="22">
    <source>
        <dbReference type="EMBL" id="QUC12534.1"/>
    </source>
</evidence>
<dbReference type="FunFam" id="3.30.1490.20:FF:000001">
    <property type="entry name" value="Carbamoyl-phosphate synthase large chain"/>
    <property type="match status" value="1"/>
</dbReference>